<dbReference type="EMBL" id="JAEPBG010000001">
    <property type="protein sequence ID" value="MBK4733603.1"/>
    <property type="molecule type" value="Genomic_DNA"/>
</dbReference>
<protein>
    <submittedName>
        <fullName evidence="2">PilW family protein</fullName>
    </submittedName>
</protein>
<dbReference type="GO" id="GO:0043683">
    <property type="term" value="P:type IV pilus assembly"/>
    <property type="evidence" value="ECO:0007669"/>
    <property type="project" value="InterPro"/>
</dbReference>
<dbReference type="AlphaFoldDB" id="A0A934W5V0"/>
<evidence type="ECO:0000256" key="1">
    <source>
        <dbReference type="SAM" id="Phobius"/>
    </source>
</evidence>
<evidence type="ECO:0000313" key="3">
    <source>
        <dbReference type="Proteomes" id="UP000622890"/>
    </source>
</evidence>
<reference evidence="2" key="1">
    <citation type="submission" date="2021-01" db="EMBL/GenBank/DDBJ databases">
        <title>Genome sequence of strain Noviherbaspirillum sp. DKR-6.</title>
        <authorList>
            <person name="Chaudhary D.K."/>
        </authorList>
    </citation>
    <scope>NUCLEOTIDE SEQUENCE</scope>
    <source>
        <strain evidence="2">DKR-6</strain>
    </source>
</reference>
<dbReference type="Pfam" id="PF16074">
    <property type="entry name" value="PilW"/>
    <property type="match status" value="1"/>
</dbReference>
<keyword evidence="1" id="KW-0472">Membrane</keyword>
<sequence>MARRRRQRVCAAAGATLAGERAVTRRRCRQQGLSLSELMVAMAVGLLLILAACAVLLATRTSYLLNEDRARLNETGRFAIDAISRAVRQAGYLDPSAMPAYAAAPPAVQGLDARGLKTSTEGIAGPWQKAVNGSDVLALHFDGADDGGILNCAGAAVPAGPDRGWSIFHVAEDARGEPELRCKYRGASGWKSDAIARGVESFQVLYGIDTEGDGLPHRYMTATAVDAAAPGGALWRTVAAIRIGLLVHGAERARPGMRRLALFGAEYARRHPEDAGAMVDEAMLPEAARGLARRIFTATIPLRNGSAAP</sequence>
<keyword evidence="1" id="KW-1133">Transmembrane helix</keyword>
<dbReference type="InterPro" id="IPR032092">
    <property type="entry name" value="PilW"/>
</dbReference>
<dbReference type="NCBIfam" id="TIGR02532">
    <property type="entry name" value="IV_pilin_GFxxxE"/>
    <property type="match status" value="1"/>
</dbReference>
<comment type="caution">
    <text evidence="2">The sequence shown here is derived from an EMBL/GenBank/DDBJ whole genome shotgun (WGS) entry which is preliminary data.</text>
</comment>
<keyword evidence="3" id="KW-1185">Reference proteome</keyword>
<gene>
    <name evidence="2" type="ORF">JJB74_03140</name>
</gene>
<keyword evidence="1" id="KW-0812">Transmembrane</keyword>
<dbReference type="InterPro" id="IPR012902">
    <property type="entry name" value="N_methyl_site"/>
</dbReference>
<evidence type="ECO:0000313" key="2">
    <source>
        <dbReference type="EMBL" id="MBK4733603.1"/>
    </source>
</evidence>
<feature type="transmembrane region" description="Helical" evidence="1">
    <location>
        <begin position="38"/>
        <end position="59"/>
    </location>
</feature>
<organism evidence="2 3">
    <name type="scientific">Noviherbaspirillum pedocola</name>
    <dbReference type="NCBI Taxonomy" id="2801341"/>
    <lineage>
        <taxon>Bacteria</taxon>
        <taxon>Pseudomonadati</taxon>
        <taxon>Pseudomonadota</taxon>
        <taxon>Betaproteobacteria</taxon>
        <taxon>Burkholderiales</taxon>
        <taxon>Oxalobacteraceae</taxon>
        <taxon>Noviherbaspirillum</taxon>
    </lineage>
</organism>
<name>A0A934W5V0_9BURK</name>
<dbReference type="Proteomes" id="UP000622890">
    <property type="component" value="Unassembled WGS sequence"/>
</dbReference>
<dbReference type="Pfam" id="PF07963">
    <property type="entry name" value="N_methyl"/>
    <property type="match status" value="1"/>
</dbReference>
<accession>A0A934W5V0</accession>
<proteinExistence type="predicted"/>